<proteinExistence type="predicted"/>
<keyword evidence="1" id="KW-1133">Transmembrane helix</keyword>
<keyword evidence="3" id="KW-1185">Reference proteome</keyword>
<keyword evidence="1" id="KW-0472">Membrane</keyword>
<keyword evidence="1" id="KW-0812">Transmembrane</keyword>
<dbReference type="Pfam" id="PF19847">
    <property type="entry name" value="DUF6322"/>
    <property type="match status" value="1"/>
</dbReference>
<accession>A0A1D7SSH5</accession>
<dbReference type="EMBL" id="KX349313">
    <property type="protein sequence ID" value="AOO16492.1"/>
    <property type="molecule type" value="Genomic_DNA"/>
</dbReference>
<sequence length="156" mass="16201">MTSGKTIIYIVMSAVGVSLIPAAALAVPVVPNFTQGSMTSHTETTSKVTETINSIDYATGWQYSVSGTNVTNGGQSLSPNPTTNSVIVNPLGGTEGQVTSANSGLDLNGQSFTIKEPGAAFQFTQTYMGPGVTNQTVIQRTTEVISVTDTTSIFTQ</sequence>
<gene>
    <name evidence="2" type="ORF">RW060310_150</name>
</gene>
<organism evidence="2 3">
    <name type="scientific">Cyanophage S-RIM12 isolate RW_06_0310</name>
    <dbReference type="NCBI Taxonomy" id="2790659"/>
    <lineage>
        <taxon>Viruses</taxon>
        <taxon>Duplodnaviria</taxon>
        <taxon>Heunggongvirae</taxon>
        <taxon>Uroviricota</taxon>
        <taxon>Caudoviricetes</taxon>
        <taxon>Pantevenvirales</taxon>
        <taxon>Kyanoviridae</taxon>
        <taxon>Brizovirus</taxon>
        <taxon>Brizovirus rhodeisland06</taxon>
    </lineage>
</organism>
<protein>
    <submittedName>
        <fullName evidence="2">Uncharacterized protein</fullName>
    </submittedName>
</protein>
<name>A0A1D7SSH5_9CAUD</name>
<evidence type="ECO:0000313" key="3">
    <source>
        <dbReference type="Proteomes" id="UP000221345"/>
    </source>
</evidence>
<reference evidence="2 3" key="1">
    <citation type="journal article" date="2016" name="Environ. Microbiol.">
        <title>Genomic diversification of marine cyanophages into stable ecotypes.</title>
        <authorList>
            <person name="Marston M.F."/>
            <person name="Martiny J.B."/>
        </authorList>
    </citation>
    <scope>NUCLEOTIDE SEQUENCE [LARGE SCALE GENOMIC DNA]</scope>
    <source>
        <strain evidence="2">RW_06_0310</strain>
    </source>
</reference>
<dbReference type="Proteomes" id="UP000221345">
    <property type="component" value="Segment"/>
</dbReference>
<dbReference type="InterPro" id="IPR046285">
    <property type="entry name" value="DUF6322"/>
</dbReference>
<feature type="transmembrane region" description="Helical" evidence="1">
    <location>
        <begin position="7"/>
        <end position="30"/>
    </location>
</feature>
<evidence type="ECO:0000256" key="1">
    <source>
        <dbReference type="SAM" id="Phobius"/>
    </source>
</evidence>
<evidence type="ECO:0000313" key="2">
    <source>
        <dbReference type="EMBL" id="AOO16492.1"/>
    </source>
</evidence>